<name>A0A560WAM5_9MICO</name>
<feature type="domain" description="HNH nuclease" evidence="2">
    <location>
        <begin position="385"/>
        <end position="435"/>
    </location>
</feature>
<feature type="region of interest" description="Disordered" evidence="1">
    <location>
        <begin position="460"/>
        <end position="485"/>
    </location>
</feature>
<dbReference type="AlphaFoldDB" id="A0A560WAM5"/>
<dbReference type="Pfam" id="PF02720">
    <property type="entry name" value="DUF222"/>
    <property type="match status" value="1"/>
</dbReference>
<dbReference type="RefSeq" id="WP_144857529.1">
    <property type="nucleotide sequence ID" value="NZ_BAAAYT010000002.1"/>
</dbReference>
<dbReference type="EMBL" id="VIUW01000003">
    <property type="protein sequence ID" value="TWD14683.1"/>
    <property type="molecule type" value="Genomic_DNA"/>
</dbReference>
<dbReference type="SMART" id="SM00507">
    <property type="entry name" value="HNHc"/>
    <property type="match status" value="1"/>
</dbReference>
<dbReference type="Proteomes" id="UP000315628">
    <property type="component" value="Unassembled WGS sequence"/>
</dbReference>
<feature type="compositionally biased region" description="Low complexity" evidence="1">
    <location>
        <begin position="415"/>
        <end position="428"/>
    </location>
</feature>
<comment type="caution">
    <text evidence="3">The sequence shown here is derived from an EMBL/GenBank/DDBJ whole genome shotgun (WGS) entry which is preliminary data.</text>
</comment>
<keyword evidence="4" id="KW-1185">Reference proteome</keyword>
<dbReference type="InterPro" id="IPR003615">
    <property type="entry name" value="HNH_nuc"/>
</dbReference>
<reference evidence="3 4" key="1">
    <citation type="submission" date="2019-06" db="EMBL/GenBank/DDBJ databases">
        <title>Sequencing the genomes of 1000 actinobacteria strains.</title>
        <authorList>
            <person name="Klenk H.-P."/>
        </authorList>
    </citation>
    <scope>NUCLEOTIDE SEQUENCE [LARGE SCALE GENOMIC DNA]</scope>
    <source>
        <strain evidence="3 4">DSM 18935</strain>
    </source>
</reference>
<organism evidence="3 4">
    <name type="scientific">Marihabitans asiaticum</name>
    <dbReference type="NCBI Taxonomy" id="415218"/>
    <lineage>
        <taxon>Bacteria</taxon>
        <taxon>Bacillati</taxon>
        <taxon>Actinomycetota</taxon>
        <taxon>Actinomycetes</taxon>
        <taxon>Micrococcales</taxon>
        <taxon>Intrasporangiaceae</taxon>
        <taxon>Marihabitans</taxon>
    </lineage>
</organism>
<evidence type="ECO:0000313" key="4">
    <source>
        <dbReference type="Proteomes" id="UP000315628"/>
    </source>
</evidence>
<sequence length="500" mass="52216">MSRSAAKGEWDGPPCAVARELLDWLTTVGQQVLDDGETIEMIELLERAKGAAAAAQARLTSSFVEGRDAEVAALESGREIDARTARQRRAAARSEVALARRCSPSQADRHVGLAKALTGELPQTMAALTKGEISEWRATLVARGTACLSAGDRREADRRLSPDLRGLGDRGVDAAARRVAAEIDAESVVERHRRAVASRHVSVRPAPDGMAFLTVLGRMVDVVGAKASLDAAEQARWVSTGDAARDAARAADDRGRGAWMADTALALLSGRGEGEVQPVEVGLVMTPAALLPRLGDVAGSPLGRPSDPAEVPGWGPVPAEIAREQIADLLAGVDEGVAGDDAGDDAAGGRASRERDGVWIRRLFTDPSGRNLVGADSRRRLFSGGLRRLLALRDPTCRIPWCDAPTRHADHVDPASTGGATSSSNGAGECARHNYDKEAPGWSVEVLPGSGPHTVRVHAPTGSTHDAAAPPLRGHGSGPPAAGELSPMEAWVASLLDAAA</sequence>
<gene>
    <name evidence="3" type="ORF">FB557_2107</name>
</gene>
<dbReference type="InterPro" id="IPR003870">
    <property type="entry name" value="DUF222"/>
</dbReference>
<protein>
    <submittedName>
        <fullName evidence="3">Uncharacterized protein DUF222</fullName>
    </submittedName>
</protein>
<feature type="region of interest" description="Disordered" evidence="1">
    <location>
        <begin position="412"/>
        <end position="434"/>
    </location>
</feature>
<accession>A0A560WAM5</accession>
<dbReference type="OrthoDB" id="5241234at2"/>
<evidence type="ECO:0000313" key="3">
    <source>
        <dbReference type="EMBL" id="TWD14683.1"/>
    </source>
</evidence>
<proteinExistence type="predicted"/>
<evidence type="ECO:0000256" key="1">
    <source>
        <dbReference type="SAM" id="MobiDB-lite"/>
    </source>
</evidence>
<evidence type="ECO:0000259" key="2">
    <source>
        <dbReference type="SMART" id="SM00507"/>
    </source>
</evidence>